<dbReference type="PANTHER" id="PTHR46063">
    <property type="entry name" value="KELCH DOMAIN-CONTAINING PROTEIN"/>
    <property type="match status" value="1"/>
</dbReference>
<comment type="caution">
    <text evidence="3">The sequence shown here is derived from an EMBL/GenBank/DDBJ whole genome shotgun (WGS) entry which is preliminary data.</text>
</comment>
<dbReference type="Gene3D" id="3.90.1720.10">
    <property type="entry name" value="endopeptidase domain like (from Nostoc punctiforme)"/>
    <property type="match status" value="1"/>
</dbReference>
<keyword evidence="2" id="KW-1133">Transmembrane helix</keyword>
<reference evidence="3 4" key="1">
    <citation type="submission" date="2016-02" db="EMBL/GenBank/DDBJ databases">
        <title>Genome analysis of coral dinoflagellate symbionts highlights evolutionary adaptations to a symbiotic lifestyle.</title>
        <authorList>
            <person name="Aranda M."/>
            <person name="Li Y."/>
            <person name="Liew Y.J."/>
            <person name="Baumgarten S."/>
            <person name="Simakov O."/>
            <person name="Wilson M."/>
            <person name="Piel J."/>
            <person name="Ashoor H."/>
            <person name="Bougouffa S."/>
            <person name="Bajic V.B."/>
            <person name="Ryu T."/>
            <person name="Ravasi T."/>
            <person name="Bayer T."/>
            <person name="Micklem G."/>
            <person name="Kim H."/>
            <person name="Bhak J."/>
            <person name="Lajeunesse T.C."/>
            <person name="Voolstra C.R."/>
        </authorList>
    </citation>
    <scope>NUCLEOTIDE SEQUENCE [LARGE SCALE GENOMIC DNA]</scope>
    <source>
        <strain evidence="3 4">CCMP2467</strain>
    </source>
</reference>
<dbReference type="SUPFAM" id="SSF50965">
    <property type="entry name" value="Galactose oxidase, central domain"/>
    <property type="match status" value="1"/>
</dbReference>
<feature type="region of interest" description="Disordered" evidence="1">
    <location>
        <begin position="1"/>
        <end position="53"/>
    </location>
</feature>
<dbReference type="InterPro" id="IPR011043">
    <property type="entry name" value="Gal_Oxase/kelch_b-propeller"/>
</dbReference>
<name>A0A1Q9EE15_SYMMI</name>
<evidence type="ECO:0000313" key="3">
    <source>
        <dbReference type="EMBL" id="OLQ05685.1"/>
    </source>
</evidence>
<dbReference type="Gene3D" id="2.120.10.80">
    <property type="entry name" value="Kelch-type beta propeller"/>
    <property type="match status" value="1"/>
</dbReference>
<dbReference type="InterPro" id="IPR052588">
    <property type="entry name" value="Kelch_domain_protein"/>
</dbReference>
<dbReference type="EMBL" id="LSRX01000178">
    <property type="protein sequence ID" value="OLQ05685.1"/>
    <property type="molecule type" value="Genomic_DNA"/>
</dbReference>
<dbReference type="AlphaFoldDB" id="A0A1Q9EE15"/>
<keyword evidence="2" id="KW-0812">Transmembrane</keyword>
<dbReference type="Pfam" id="PF24681">
    <property type="entry name" value="Kelch_KLHDC2_KLHL20_DRC7"/>
    <property type="match status" value="1"/>
</dbReference>
<keyword evidence="2" id="KW-0472">Membrane</keyword>
<evidence type="ECO:0000313" key="4">
    <source>
        <dbReference type="Proteomes" id="UP000186817"/>
    </source>
</evidence>
<evidence type="ECO:0000256" key="2">
    <source>
        <dbReference type="SAM" id="Phobius"/>
    </source>
</evidence>
<dbReference type="OrthoDB" id="4447at2759"/>
<gene>
    <name evidence="3" type="primary">KLHDC4</name>
    <name evidence="3" type="ORF">AK812_SmicGene11123</name>
</gene>
<dbReference type="Proteomes" id="UP000186817">
    <property type="component" value="Unassembled WGS sequence"/>
</dbReference>
<protein>
    <submittedName>
        <fullName evidence="3">Kelch domain-containing protein 4</fullName>
    </submittedName>
</protein>
<proteinExistence type="predicted"/>
<dbReference type="InterPro" id="IPR015915">
    <property type="entry name" value="Kelch-typ_b-propeller"/>
</dbReference>
<dbReference type="PANTHER" id="PTHR46063:SF1">
    <property type="entry name" value="KELCH DOMAIN-CONTAINING PROTEIN 4"/>
    <property type="match status" value="1"/>
</dbReference>
<keyword evidence="4" id="KW-1185">Reference proteome</keyword>
<accession>A0A1Q9EE15</accession>
<organism evidence="3 4">
    <name type="scientific">Symbiodinium microadriaticum</name>
    <name type="common">Dinoflagellate</name>
    <name type="synonym">Zooxanthella microadriatica</name>
    <dbReference type="NCBI Taxonomy" id="2951"/>
    <lineage>
        <taxon>Eukaryota</taxon>
        <taxon>Sar</taxon>
        <taxon>Alveolata</taxon>
        <taxon>Dinophyceae</taxon>
        <taxon>Suessiales</taxon>
        <taxon>Symbiodiniaceae</taxon>
        <taxon>Symbiodinium</taxon>
    </lineage>
</organism>
<feature type="transmembrane region" description="Helical" evidence="2">
    <location>
        <begin position="509"/>
        <end position="533"/>
    </location>
</feature>
<evidence type="ECO:0000256" key="1">
    <source>
        <dbReference type="SAM" id="MobiDB-lite"/>
    </source>
</evidence>
<sequence length="546" mass="59393">MQAQRSAEKSAKASALEAARQEKQTGKRSKGATAAPASFSPKEAPEADPTEENAQEFSLVVGHGPATTSFLRPWPRSHFSITRSLAAGRGGEEILVFGGEAYDGRELTFYSDLYRLDLGKVETDVPLPWEKLYSAVPMIPGPDARSAHQAVPWNNFVYVFGGEWSSRDQKRYRQFSDLWRFDAAGRPGSRWEKIEAQGSAPDPRSGHRMAAAGDYAVLFGGFSEDRKRRATYLDDFYALHLPSHTWRLLPSDRRGPKPGARAGGALFAAAAAATCGVNCESSMKRLTVGMKDVETMHLGAGELKTQVFVYGGTRPTRKGGESLQVMEVTISIEAYLDMVAVFHQDVFLLDGKGYVSIRAEDLSEELRRRGGGADAQSLALVAYRGSIIYRDLRQNDNKHNPCFAHFAIYTGDVGPYKACAIGANPGGIQIERVDLVGVSNWTVFQEKQTSKEGTAVVNKALNAYRQRQWKYDMVFSNCEHFACKMFDLPPLSLQAAFGNVAVHAGGAALYSYGVGASLGVGVAAGLGGLGLLLSQDIGVQRLRGEE</sequence>
<feature type="compositionally biased region" description="Basic and acidic residues" evidence="1">
    <location>
        <begin position="1"/>
        <end position="11"/>
    </location>
</feature>